<feature type="domain" description="Chromosome segregation in meiosis protein 3" evidence="8">
    <location>
        <begin position="128"/>
        <end position="209"/>
    </location>
</feature>
<reference evidence="11" key="1">
    <citation type="submission" date="2016-04" db="UniProtKB">
        <authorList>
            <consortium name="WormBaseParasite"/>
        </authorList>
    </citation>
    <scope>IDENTIFICATION</scope>
</reference>
<evidence type="ECO:0000313" key="11">
    <source>
        <dbReference type="WBParaSite" id="NBR_0001388301-mRNA-1"/>
    </source>
</evidence>
<keyword evidence="3 6" id="KW-0227">DNA damage</keyword>
<dbReference type="GO" id="GO:0003677">
    <property type="term" value="F:DNA binding"/>
    <property type="evidence" value="ECO:0007669"/>
    <property type="project" value="TreeGrafter"/>
</dbReference>
<keyword evidence="10" id="KW-1185">Reference proteome</keyword>
<evidence type="ECO:0000259" key="8">
    <source>
        <dbReference type="Pfam" id="PF07962"/>
    </source>
</evidence>
<dbReference type="GO" id="GO:0043111">
    <property type="term" value="P:replication fork arrest"/>
    <property type="evidence" value="ECO:0007669"/>
    <property type="project" value="TreeGrafter"/>
</dbReference>
<evidence type="ECO:0000256" key="7">
    <source>
        <dbReference type="SAM" id="MobiDB-lite"/>
    </source>
</evidence>
<dbReference type="GO" id="GO:0000076">
    <property type="term" value="P:DNA replication checkpoint signaling"/>
    <property type="evidence" value="ECO:0007669"/>
    <property type="project" value="UniProtKB-UniRule"/>
</dbReference>
<dbReference type="GO" id="GO:0031297">
    <property type="term" value="P:replication fork processing"/>
    <property type="evidence" value="ECO:0007669"/>
    <property type="project" value="UniProtKB-UniRule"/>
</dbReference>
<evidence type="ECO:0000256" key="2">
    <source>
        <dbReference type="ARBA" id="ARBA00006075"/>
    </source>
</evidence>
<comment type="function">
    <text evidence="6">Plays an important role in the control of DNA replication and the maintenance of replication fork stability.</text>
</comment>
<organism evidence="11">
    <name type="scientific">Nippostrongylus brasiliensis</name>
    <name type="common">Rat hookworm</name>
    <dbReference type="NCBI Taxonomy" id="27835"/>
    <lineage>
        <taxon>Eukaryota</taxon>
        <taxon>Metazoa</taxon>
        <taxon>Ecdysozoa</taxon>
        <taxon>Nematoda</taxon>
        <taxon>Chromadorea</taxon>
        <taxon>Rhabditida</taxon>
        <taxon>Rhabditina</taxon>
        <taxon>Rhabditomorpha</taxon>
        <taxon>Strongyloidea</taxon>
        <taxon>Heligmosomidae</taxon>
        <taxon>Nippostrongylus</taxon>
    </lineage>
</organism>
<dbReference type="OMA" id="MKKYAYW"/>
<dbReference type="EMBL" id="UYSL01021174">
    <property type="protein sequence ID" value="VDL77473.1"/>
    <property type="molecule type" value="Genomic_DNA"/>
</dbReference>
<dbReference type="WBParaSite" id="NBR_0001388301-mRNA-1">
    <property type="protein sequence ID" value="NBR_0001388301-mRNA-1"/>
    <property type="gene ID" value="NBR_0001388301"/>
</dbReference>
<comment type="similarity">
    <text evidence="2 6">Belongs to the CSM3 family.</text>
</comment>
<feature type="compositionally biased region" description="Basic and acidic residues" evidence="7">
    <location>
        <begin position="262"/>
        <end position="274"/>
    </location>
</feature>
<dbReference type="Pfam" id="PF07962">
    <property type="entry name" value="Swi3"/>
    <property type="match status" value="1"/>
</dbReference>
<proteinExistence type="inferred from homology"/>
<dbReference type="GO" id="GO:0006974">
    <property type="term" value="P:DNA damage response"/>
    <property type="evidence" value="ECO:0007669"/>
    <property type="project" value="UniProtKB-KW"/>
</dbReference>
<dbReference type="InterPro" id="IPR012923">
    <property type="entry name" value="Csm3"/>
</dbReference>
<dbReference type="STRING" id="27835.A0A158R1I7"/>
<dbReference type="AlphaFoldDB" id="A0A158R1I7"/>
<evidence type="ECO:0000256" key="3">
    <source>
        <dbReference type="ARBA" id="ARBA00022763"/>
    </source>
</evidence>
<dbReference type="InterPro" id="IPR040038">
    <property type="entry name" value="TIPIN/Csm3/Swi3"/>
</dbReference>
<name>A0A158R1I7_NIPBR</name>
<feature type="region of interest" description="Disordered" evidence="7">
    <location>
        <begin position="222"/>
        <end position="274"/>
    </location>
</feature>
<evidence type="ECO:0000256" key="5">
    <source>
        <dbReference type="ARBA" id="ARBA00023306"/>
    </source>
</evidence>
<dbReference type="Proteomes" id="UP000271162">
    <property type="component" value="Unassembled WGS sequence"/>
</dbReference>
<comment type="subcellular location">
    <subcellularLocation>
        <location evidence="1 6">Nucleus</location>
    </subcellularLocation>
</comment>
<gene>
    <name evidence="9" type="ORF">NBR_LOCUS13884</name>
</gene>
<keyword evidence="5 6" id="KW-0131">Cell cycle</keyword>
<evidence type="ECO:0000256" key="1">
    <source>
        <dbReference type="ARBA" id="ARBA00004123"/>
    </source>
</evidence>
<evidence type="ECO:0000313" key="9">
    <source>
        <dbReference type="EMBL" id="VDL77473.1"/>
    </source>
</evidence>
<evidence type="ECO:0000256" key="6">
    <source>
        <dbReference type="RuleBase" id="RU366049"/>
    </source>
</evidence>
<accession>A0A158R1I7</accession>
<dbReference type="PANTHER" id="PTHR13220:SF11">
    <property type="entry name" value="TIMELESS-INTERACTING PROTEIN"/>
    <property type="match status" value="1"/>
</dbReference>
<dbReference type="GO" id="GO:0031298">
    <property type="term" value="C:replication fork protection complex"/>
    <property type="evidence" value="ECO:0007669"/>
    <property type="project" value="TreeGrafter"/>
</dbReference>
<evidence type="ECO:0000256" key="4">
    <source>
        <dbReference type="ARBA" id="ARBA00023242"/>
    </source>
</evidence>
<protein>
    <recommendedName>
        <fullName evidence="6">TIMELESS-interacting protein</fullName>
    </recommendedName>
</protein>
<dbReference type="PANTHER" id="PTHR13220">
    <property type="entry name" value="TIMELESS INTERACTING-RELATED"/>
    <property type="match status" value="1"/>
</dbReference>
<keyword evidence="4 6" id="KW-0539">Nucleus</keyword>
<reference evidence="9 10" key="2">
    <citation type="submission" date="2018-11" db="EMBL/GenBank/DDBJ databases">
        <authorList>
            <consortium name="Pathogen Informatics"/>
        </authorList>
    </citation>
    <scope>NUCLEOTIDE SEQUENCE [LARGE SCALE GENOMIC DNA]</scope>
</reference>
<sequence length="289" mass="33654">METKCEKARTNMIVKVMHFDHIVLTSMRGPTAGLHKVRENTVSESCIQGDDEACLWQNVQLMRRHVLRRPEPEPPMDEFDEINDFFGDSLSDNGADENDESSNVLNNLLEKENREVAKKRTVTRPQPKLNEATLTGPKGIEALRNSFSNYKPDLKKDPYENLAVMLKKYEHWAHVMFPKLKFEDVVSRCETLGDKRPVKVYMMKSRLGMKLTDEDFAPVRRKKGDEIIETENNEDDAGRIRERDSSDDEENYYDPLESAHSSAEEEERRRREEAELAMVNEVMEDFDMY</sequence>
<evidence type="ECO:0000313" key="10">
    <source>
        <dbReference type="Proteomes" id="UP000271162"/>
    </source>
</evidence>